<keyword evidence="8 13" id="KW-0560">Oxidoreductase</keyword>
<evidence type="ECO:0000256" key="12">
    <source>
        <dbReference type="PIRSR" id="PIRSR602401-1"/>
    </source>
</evidence>
<dbReference type="PANTHER" id="PTHR47955">
    <property type="entry name" value="CYTOCHROME P450 FAMILY 71 PROTEIN"/>
    <property type="match status" value="1"/>
</dbReference>
<protein>
    <recommendedName>
        <fullName evidence="16">Cytochrome P450</fullName>
    </recommendedName>
</protein>
<dbReference type="PROSITE" id="PS00086">
    <property type="entry name" value="CYTOCHROME_P450"/>
    <property type="match status" value="1"/>
</dbReference>
<comment type="cofactor">
    <cofactor evidence="1 12">
        <name>heme</name>
        <dbReference type="ChEBI" id="CHEBI:30413"/>
    </cofactor>
</comment>
<dbReference type="InterPro" id="IPR017972">
    <property type="entry name" value="Cyt_P450_CS"/>
</dbReference>
<feature type="binding site" description="axial binding residue" evidence="12">
    <location>
        <position position="454"/>
    </location>
    <ligand>
        <name>heme</name>
        <dbReference type="ChEBI" id="CHEBI:30413"/>
    </ligand>
    <ligandPart>
        <name>Fe</name>
        <dbReference type="ChEBI" id="CHEBI:18248"/>
    </ligandPart>
</feature>
<evidence type="ECO:0000256" key="9">
    <source>
        <dbReference type="ARBA" id="ARBA00023004"/>
    </source>
</evidence>
<comment type="similarity">
    <text evidence="3 13">Belongs to the cytochrome P450 family.</text>
</comment>
<sequence>MESLVVILSLVSIFVLFIITQRNTRTRSRTPLPPGPKGLPLIGNLHQLDAKSPHHYFRELSKHYGPIMSFKLGSTQALVISSSKLAKEVLKTHDLKFASRPPYLGLRKLSYNGLDLGFAPYSPYWREMKKLCVLHLFSSQRVHSFRPFREQEVANMIRRISQHEDSNKVVNLSDTLMFFTNTLICRVAFGKEYGNEYHVVDEELGCGQRSKLQVLLNEAQALLVEFYFSDHFPILGWVDWLRGTLWRLDKNFKELDKFYEKVIFDHMDSARANKSNEQQVKDIIDIFLEMMNDHSLSFDLTLDHIKAVLMNIFIAGTDPSAGTTVWAMNELLKNPKAMKKLQSEIRGLFGDKDFINEDDIQRLPYLKAVIKETLRMFPPSPLLLPRETIETCNIEGYEIKPKTLVYVNAWAIARDPKNWKDPEEFCPERFIENPIDLKGNDFELIPFGSGRRICPAMNMGLVTIEIALANLVHSFDWSLPIGFDNEEMFDTQVKPGITMHKKNDLFLVAKKHQLN</sequence>
<dbReference type="GO" id="GO:0005506">
    <property type="term" value="F:iron ion binding"/>
    <property type="evidence" value="ECO:0007669"/>
    <property type="project" value="InterPro"/>
</dbReference>
<dbReference type="STRING" id="3818.A0A444YGE0"/>
<name>A0A444YGE0_ARAHY</name>
<keyword evidence="15" id="KW-1185">Reference proteome</keyword>
<keyword evidence="6 12" id="KW-0479">Metal-binding</keyword>
<dbReference type="PRINTS" id="PR00463">
    <property type="entry name" value="EP450I"/>
</dbReference>
<evidence type="ECO:0000313" key="15">
    <source>
        <dbReference type="Proteomes" id="UP000289738"/>
    </source>
</evidence>
<dbReference type="PANTHER" id="PTHR47955:SF22">
    <property type="entry name" value="CYTOCHROME P450 83B1-LIKE"/>
    <property type="match status" value="1"/>
</dbReference>
<dbReference type="InterPro" id="IPR002401">
    <property type="entry name" value="Cyt_P450_E_grp-I"/>
</dbReference>
<evidence type="ECO:0000256" key="2">
    <source>
        <dbReference type="ARBA" id="ARBA00004167"/>
    </source>
</evidence>
<evidence type="ECO:0000256" key="13">
    <source>
        <dbReference type="RuleBase" id="RU000461"/>
    </source>
</evidence>
<comment type="caution">
    <text evidence="14">The sequence shown here is derived from an EMBL/GenBank/DDBJ whole genome shotgun (WGS) entry which is preliminary data.</text>
</comment>
<dbReference type="PRINTS" id="PR00385">
    <property type="entry name" value="P450"/>
</dbReference>
<dbReference type="Pfam" id="PF00067">
    <property type="entry name" value="p450"/>
    <property type="match status" value="1"/>
</dbReference>
<evidence type="ECO:0000256" key="1">
    <source>
        <dbReference type="ARBA" id="ARBA00001971"/>
    </source>
</evidence>
<evidence type="ECO:0000256" key="8">
    <source>
        <dbReference type="ARBA" id="ARBA00023002"/>
    </source>
</evidence>
<comment type="subcellular location">
    <subcellularLocation>
        <location evidence="2">Membrane</location>
        <topology evidence="2">Single-pass membrane protein</topology>
    </subcellularLocation>
</comment>
<dbReference type="InterPro" id="IPR001128">
    <property type="entry name" value="Cyt_P450"/>
</dbReference>
<evidence type="ECO:0000256" key="7">
    <source>
        <dbReference type="ARBA" id="ARBA00022989"/>
    </source>
</evidence>
<accession>A0A444YGE0</accession>
<reference evidence="14 15" key="1">
    <citation type="submission" date="2019-01" db="EMBL/GenBank/DDBJ databases">
        <title>Sequencing of cultivated peanut Arachis hypogaea provides insights into genome evolution and oil improvement.</title>
        <authorList>
            <person name="Chen X."/>
        </authorList>
    </citation>
    <scope>NUCLEOTIDE SEQUENCE [LARGE SCALE GENOMIC DNA]</scope>
    <source>
        <strain evidence="15">cv. Fuhuasheng</strain>
        <tissue evidence="14">Leaves</tissue>
    </source>
</reference>
<evidence type="ECO:0000256" key="4">
    <source>
        <dbReference type="ARBA" id="ARBA00022617"/>
    </source>
</evidence>
<gene>
    <name evidence="14" type="ORF">Ahy_B06g079847</name>
</gene>
<dbReference type="GO" id="GO:0004497">
    <property type="term" value="F:monooxygenase activity"/>
    <property type="evidence" value="ECO:0007669"/>
    <property type="project" value="UniProtKB-KW"/>
</dbReference>
<dbReference type="EMBL" id="SDMP01000016">
    <property type="protein sequence ID" value="RYR00974.1"/>
    <property type="molecule type" value="Genomic_DNA"/>
</dbReference>
<evidence type="ECO:0000256" key="11">
    <source>
        <dbReference type="ARBA" id="ARBA00023136"/>
    </source>
</evidence>
<dbReference type="Proteomes" id="UP000289738">
    <property type="component" value="Chromosome B06"/>
</dbReference>
<dbReference type="FunFam" id="1.10.630.10:FF:000011">
    <property type="entry name" value="Cytochrome P450 83B1"/>
    <property type="match status" value="1"/>
</dbReference>
<keyword evidence="5" id="KW-0812">Transmembrane</keyword>
<dbReference type="GO" id="GO:0016020">
    <property type="term" value="C:membrane"/>
    <property type="evidence" value="ECO:0007669"/>
    <property type="project" value="UniProtKB-SubCell"/>
</dbReference>
<dbReference type="SUPFAM" id="SSF48264">
    <property type="entry name" value="Cytochrome P450"/>
    <property type="match status" value="1"/>
</dbReference>
<evidence type="ECO:0000256" key="10">
    <source>
        <dbReference type="ARBA" id="ARBA00023033"/>
    </source>
</evidence>
<evidence type="ECO:0000256" key="3">
    <source>
        <dbReference type="ARBA" id="ARBA00010617"/>
    </source>
</evidence>
<evidence type="ECO:0000256" key="5">
    <source>
        <dbReference type="ARBA" id="ARBA00022692"/>
    </source>
</evidence>
<keyword evidence="4 12" id="KW-0349">Heme</keyword>
<dbReference type="InterPro" id="IPR036396">
    <property type="entry name" value="Cyt_P450_sf"/>
</dbReference>
<organism evidence="14 15">
    <name type="scientific">Arachis hypogaea</name>
    <name type="common">Peanut</name>
    <dbReference type="NCBI Taxonomy" id="3818"/>
    <lineage>
        <taxon>Eukaryota</taxon>
        <taxon>Viridiplantae</taxon>
        <taxon>Streptophyta</taxon>
        <taxon>Embryophyta</taxon>
        <taxon>Tracheophyta</taxon>
        <taxon>Spermatophyta</taxon>
        <taxon>Magnoliopsida</taxon>
        <taxon>eudicotyledons</taxon>
        <taxon>Gunneridae</taxon>
        <taxon>Pentapetalae</taxon>
        <taxon>rosids</taxon>
        <taxon>fabids</taxon>
        <taxon>Fabales</taxon>
        <taxon>Fabaceae</taxon>
        <taxon>Papilionoideae</taxon>
        <taxon>50 kb inversion clade</taxon>
        <taxon>dalbergioids sensu lato</taxon>
        <taxon>Dalbergieae</taxon>
        <taxon>Pterocarpus clade</taxon>
        <taxon>Arachis</taxon>
    </lineage>
</organism>
<dbReference type="AlphaFoldDB" id="A0A444YGE0"/>
<keyword evidence="11" id="KW-0472">Membrane</keyword>
<dbReference type="GO" id="GO:0020037">
    <property type="term" value="F:heme binding"/>
    <property type="evidence" value="ECO:0007669"/>
    <property type="project" value="InterPro"/>
</dbReference>
<proteinExistence type="inferred from homology"/>
<keyword evidence="10 13" id="KW-0503">Monooxygenase</keyword>
<dbReference type="Gene3D" id="1.10.630.10">
    <property type="entry name" value="Cytochrome P450"/>
    <property type="match status" value="1"/>
</dbReference>
<evidence type="ECO:0000313" key="14">
    <source>
        <dbReference type="EMBL" id="RYR00974.1"/>
    </source>
</evidence>
<keyword evidence="9 12" id="KW-0408">Iron</keyword>
<dbReference type="CDD" id="cd11072">
    <property type="entry name" value="CYP71-like"/>
    <property type="match status" value="1"/>
</dbReference>
<keyword evidence="7" id="KW-1133">Transmembrane helix</keyword>
<dbReference type="GO" id="GO:0016705">
    <property type="term" value="F:oxidoreductase activity, acting on paired donors, with incorporation or reduction of molecular oxygen"/>
    <property type="evidence" value="ECO:0007669"/>
    <property type="project" value="InterPro"/>
</dbReference>
<evidence type="ECO:0000256" key="6">
    <source>
        <dbReference type="ARBA" id="ARBA00022723"/>
    </source>
</evidence>
<evidence type="ECO:0008006" key="16">
    <source>
        <dbReference type="Google" id="ProtNLM"/>
    </source>
</evidence>